<proteinExistence type="predicted"/>
<name>A0ACC1JWB7_9FUNG</name>
<protein>
    <submittedName>
        <fullName evidence="1">PHO85 cyclin-1</fullName>
    </submittedName>
</protein>
<accession>A0ACC1JWB7</accession>
<evidence type="ECO:0000313" key="2">
    <source>
        <dbReference type="Proteomes" id="UP001140234"/>
    </source>
</evidence>
<feature type="non-terminal residue" evidence="1">
    <location>
        <position position="137"/>
    </location>
</feature>
<keyword evidence="2" id="KW-1185">Reference proteome</keyword>
<organism evidence="1 2">
    <name type="scientific">Coemansia nantahalensis</name>
    <dbReference type="NCBI Taxonomy" id="2789366"/>
    <lineage>
        <taxon>Eukaryota</taxon>
        <taxon>Fungi</taxon>
        <taxon>Fungi incertae sedis</taxon>
        <taxon>Zoopagomycota</taxon>
        <taxon>Kickxellomycotina</taxon>
        <taxon>Kickxellomycetes</taxon>
        <taxon>Kickxellales</taxon>
        <taxon>Kickxellaceae</taxon>
        <taxon>Coemansia</taxon>
    </lineage>
</organism>
<sequence>MNLTVPLTSRTLDAIQCEITKEMIAVIAIHARNVIPCTPAPALSSSSPEAGPGSQQARLGSAERLPSPPATPGTGLSMVPPLDMFITNLVLRSRVQAGTLVCTLVYLQRLRNRLPKEARGMECTCHRIFLATLIVAG</sequence>
<comment type="caution">
    <text evidence="1">The sequence shown here is derived from an EMBL/GenBank/DDBJ whole genome shotgun (WGS) entry which is preliminary data.</text>
</comment>
<evidence type="ECO:0000313" key="1">
    <source>
        <dbReference type="EMBL" id="KAJ2768613.1"/>
    </source>
</evidence>
<dbReference type="EMBL" id="JANBUJ010001128">
    <property type="protein sequence ID" value="KAJ2768613.1"/>
    <property type="molecule type" value="Genomic_DNA"/>
</dbReference>
<dbReference type="Proteomes" id="UP001140234">
    <property type="component" value="Unassembled WGS sequence"/>
</dbReference>
<reference evidence="1" key="1">
    <citation type="submission" date="2022-07" db="EMBL/GenBank/DDBJ databases">
        <title>Phylogenomic reconstructions and comparative analyses of Kickxellomycotina fungi.</title>
        <authorList>
            <person name="Reynolds N.K."/>
            <person name="Stajich J.E."/>
            <person name="Barry K."/>
            <person name="Grigoriev I.V."/>
            <person name="Crous P."/>
            <person name="Smith M.E."/>
        </authorList>
    </citation>
    <scope>NUCLEOTIDE SEQUENCE</scope>
    <source>
        <strain evidence="1">CBS 109366</strain>
    </source>
</reference>
<gene>
    <name evidence="1" type="primary">PCL1_2</name>
    <name evidence="1" type="ORF">IWQ57_003461</name>
</gene>